<comment type="caution">
    <text evidence="2">The sequence shown here is derived from an EMBL/GenBank/DDBJ whole genome shotgun (WGS) entry which is preliminary data.</text>
</comment>
<keyword evidence="1" id="KW-0472">Membrane</keyword>
<evidence type="ECO:0000313" key="2">
    <source>
        <dbReference type="EMBL" id="KAJ7044682.1"/>
    </source>
</evidence>
<keyword evidence="3" id="KW-1185">Reference proteome</keyword>
<keyword evidence="1" id="KW-1133">Transmembrane helix</keyword>
<sequence>MTIQTPSTEDSSYGDASLSGIIIFTSDSFFPLLIISSTYILLCPFTDNVFFGRSTHSILRMYLCWHASPICGGAFRASPLRLNV</sequence>
<reference evidence="2" key="1">
    <citation type="submission" date="2023-03" db="EMBL/GenBank/DDBJ databases">
        <title>Massive genome expansion in bonnet fungi (Mycena s.s.) driven by repeated elements and novel gene families across ecological guilds.</title>
        <authorList>
            <consortium name="Lawrence Berkeley National Laboratory"/>
            <person name="Harder C.B."/>
            <person name="Miyauchi S."/>
            <person name="Viragh M."/>
            <person name="Kuo A."/>
            <person name="Thoen E."/>
            <person name="Andreopoulos B."/>
            <person name="Lu D."/>
            <person name="Skrede I."/>
            <person name="Drula E."/>
            <person name="Henrissat B."/>
            <person name="Morin E."/>
            <person name="Kohler A."/>
            <person name="Barry K."/>
            <person name="LaButti K."/>
            <person name="Morin E."/>
            <person name="Salamov A."/>
            <person name="Lipzen A."/>
            <person name="Mereny Z."/>
            <person name="Hegedus B."/>
            <person name="Baldrian P."/>
            <person name="Stursova M."/>
            <person name="Weitz H."/>
            <person name="Taylor A."/>
            <person name="Grigoriev I.V."/>
            <person name="Nagy L.G."/>
            <person name="Martin F."/>
            <person name="Kauserud H."/>
        </authorList>
    </citation>
    <scope>NUCLEOTIDE SEQUENCE</scope>
    <source>
        <strain evidence="2">CBHHK200</strain>
    </source>
</reference>
<dbReference type="AlphaFoldDB" id="A0AAD6TIX1"/>
<keyword evidence="1" id="KW-0812">Transmembrane</keyword>
<accession>A0AAD6TIX1</accession>
<proteinExistence type="predicted"/>
<dbReference type="EMBL" id="JARJCM010000006">
    <property type="protein sequence ID" value="KAJ7044682.1"/>
    <property type="molecule type" value="Genomic_DNA"/>
</dbReference>
<dbReference type="Proteomes" id="UP001218188">
    <property type="component" value="Unassembled WGS sequence"/>
</dbReference>
<gene>
    <name evidence="2" type="ORF">C8F04DRAFT_990362</name>
</gene>
<name>A0AAD6TIX1_9AGAR</name>
<evidence type="ECO:0000313" key="3">
    <source>
        <dbReference type="Proteomes" id="UP001218188"/>
    </source>
</evidence>
<evidence type="ECO:0000256" key="1">
    <source>
        <dbReference type="SAM" id="Phobius"/>
    </source>
</evidence>
<feature type="transmembrane region" description="Helical" evidence="1">
    <location>
        <begin position="29"/>
        <end position="51"/>
    </location>
</feature>
<organism evidence="2 3">
    <name type="scientific">Mycena alexandri</name>
    <dbReference type="NCBI Taxonomy" id="1745969"/>
    <lineage>
        <taxon>Eukaryota</taxon>
        <taxon>Fungi</taxon>
        <taxon>Dikarya</taxon>
        <taxon>Basidiomycota</taxon>
        <taxon>Agaricomycotina</taxon>
        <taxon>Agaricomycetes</taxon>
        <taxon>Agaricomycetidae</taxon>
        <taxon>Agaricales</taxon>
        <taxon>Marasmiineae</taxon>
        <taxon>Mycenaceae</taxon>
        <taxon>Mycena</taxon>
    </lineage>
</organism>
<protein>
    <submittedName>
        <fullName evidence="2">Uncharacterized protein</fullName>
    </submittedName>
</protein>